<name>A0AAD1XAT4_EUPCR</name>
<proteinExistence type="predicted"/>
<evidence type="ECO:0000313" key="1">
    <source>
        <dbReference type="EMBL" id="CAI2365012.1"/>
    </source>
</evidence>
<dbReference type="Proteomes" id="UP001295684">
    <property type="component" value="Unassembled WGS sequence"/>
</dbReference>
<sequence>MYSKVKETASSTLQTAKNQLGTVSDVMQRGSSFVTDKTMSIIGLSNIFEHRFSYPEEQKEAIRETIKPGDIILAKTPTLFETLSMQQTTSKDYNDIYVVVGSHLNCLQITSPEAKLTKVWNLIYPIKEPKIIRPRVSEEVKDKFIQECYKIVGNQFEDPRLSNKFLEQQNEHHPKPECYRSHAIFEAFSEAHPEIYQHMTCGVDLDLYQTGMLSIQDFNYMADMIPGKFDVIYPLTQFKEKQLISTDITPEIKQSESFMQRYGINKIVDFITSITNNGIINEIILTSIPSLVKPAINSISNQAQNVKKIHTEISNHKDQNLMLHHNKPYTLKQILTTQILKTTNLLKITPNPSNLHKLQNLVRMLINYQRGTKSSRQLKGIFRILVAFLPLGAGFQGVVLRQVLVRLAGSDSMLTSVKRIPEYASSLTGIVTKGAYSSLKSLRAKI</sequence>
<comment type="caution">
    <text evidence="1">The sequence shown here is derived from an EMBL/GenBank/DDBJ whole genome shotgun (WGS) entry which is preliminary data.</text>
</comment>
<dbReference type="AlphaFoldDB" id="A0AAD1XAT4"/>
<accession>A0AAD1XAT4</accession>
<reference evidence="1" key="1">
    <citation type="submission" date="2023-07" db="EMBL/GenBank/DDBJ databases">
        <authorList>
            <consortium name="AG Swart"/>
            <person name="Singh M."/>
            <person name="Singh A."/>
            <person name="Seah K."/>
            <person name="Emmerich C."/>
        </authorList>
    </citation>
    <scope>NUCLEOTIDE SEQUENCE</scope>
    <source>
        <strain evidence="1">DP1</strain>
    </source>
</reference>
<keyword evidence="2" id="KW-1185">Reference proteome</keyword>
<gene>
    <name evidence="1" type="ORF">ECRASSUSDP1_LOCUS6362</name>
</gene>
<evidence type="ECO:0000313" key="2">
    <source>
        <dbReference type="Proteomes" id="UP001295684"/>
    </source>
</evidence>
<protein>
    <submittedName>
        <fullName evidence="1">Uncharacterized protein</fullName>
    </submittedName>
</protein>
<dbReference type="EMBL" id="CAMPGE010006168">
    <property type="protein sequence ID" value="CAI2365012.1"/>
    <property type="molecule type" value="Genomic_DNA"/>
</dbReference>
<organism evidence="1 2">
    <name type="scientific">Euplotes crassus</name>
    <dbReference type="NCBI Taxonomy" id="5936"/>
    <lineage>
        <taxon>Eukaryota</taxon>
        <taxon>Sar</taxon>
        <taxon>Alveolata</taxon>
        <taxon>Ciliophora</taxon>
        <taxon>Intramacronucleata</taxon>
        <taxon>Spirotrichea</taxon>
        <taxon>Hypotrichia</taxon>
        <taxon>Euplotida</taxon>
        <taxon>Euplotidae</taxon>
        <taxon>Moneuplotes</taxon>
    </lineage>
</organism>